<dbReference type="RefSeq" id="XP_028883854.1">
    <property type="nucleotide sequence ID" value="XM_029025031.1"/>
</dbReference>
<name>A0A1X0NZ12_9TRYP</name>
<gene>
    <name evidence="2" type="ORF">TM35_000113220</name>
</gene>
<feature type="region of interest" description="Disordered" evidence="1">
    <location>
        <begin position="150"/>
        <end position="196"/>
    </location>
</feature>
<dbReference type="VEuPathDB" id="TriTrypDB:TM35_000113220"/>
<dbReference type="OrthoDB" id="267863at2759"/>
<dbReference type="AlphaFoldDB" id="A0A1X0NZ12"/>
<dbReference type="GeneID" id="39984811"/>
<dbReference type="Proteomes" id="UP000192257">
    <property type="component" value="Unassembled WGS sequence"/>
</dbReference>
<keyword evidence="3" id="KW-1185">Reference proteome</keyword>
<feature type="compositionally biased region" description="Basic residues" evidence="1">
    <location>
        <begin position="187"/>
        <end position="196"/>
    </location>
</feature>
<evidence type="ECO:0000313" key="2">
    <source>
        <dbReference type="EMBL" id="ORC89788.1"/>
    </source>
</evidence>
<comment type="caution">
    <text evidence="2">The sequence shown here is derived from an EMBL/GenBank/DDBJ whole genome shotgun (WGS) entry which is preliminary data.</text>
</comment>
<reference evidence="2 3" key="1">
    <citation type="submission" date="2017-03" db="EMBL/GenBank/DDBJ databases">
        <title>An alternative strategy for trypanosome survival in the mammalian bloodstream revealed through genome and transcriptome analysis of the ubiquitous bovine parasite Trypanosoma (Megatrypanum) theileri.</title>
        <authorList>
            <person name="Kelly S."/>
            <person name="Ivens A."/>
            <person name="Mott A."/>
            <person name="O'Neill E."/>
            <person name="Emms D."/>
            <person name="Macleod O."/>
            <person name="Voorheis P."/>
            <person name="Matthews J."/>
            <person name="Matthews K."/>
            <person name="Carrington M."/>
        </authorList>
    </citation>
    <scope>NUCLEOTIDE SEQUENCE [LARGE SCALE GENOMIC DNA]</scope>
    <source>
        <strain evidence="2">Edinburgh</strain>
    </source>
</reference>
<evidence type="ECO:0000256" key="1">
    <source>
        <dbReference type="SAM" id="MobiDB-lite"/>
    </source>
</evidence>
<organism evidence="2 3">
    <name type="scientific">Trypanosoma theileri</name>
    <dbReference type="NCBI Taxonomy" id="67003"/>
    <lineage>
        <taxon>Eukaryota</taxon>
        <taxon>Discoba</taxon>
        <taxon>Euglenozoa</taxon>
        <taxon>Kinetoplastea</taxon>
        <taxon>Metakinetoplastina</taxon>
        <taxon>Trypanosomatida</taxon>
        <taxon>Trypanosomatidae</taxon>
        <taxon>Trypanosoma</taxon>
    </lineage>
</organism>
<feature type="compositionally biased region" description="Basic and acidic residues" evidence="1">
    <location>
        <begin position="17"/>
        <end position="29"/>
    </location>
</feature>
<proteinExistence type="predicted"/>
<sequence>MSFSSSEKPSSRFRVLLRREPEKETDAKSTRLEGVCDNISHGIRENCMVMSRTGEFSVSDDTERNIVEKPQRYGGAIVRVSELRKAGGLLPFSATGSEGPSVGDNSKERNFTASSYLRFGGSITNCNNKELDSRALCTFAVAGTGEKVLDGRKATRRNSPTRRKGSGKVKNKNNTRNNNSISYAKSRGTKVRRGGKKSNILELQSNGEPYGYRWSTKNGRRQLHYGSRTYTGKTAHQIWDKIKVALKSKEASSLPSQSSSHAIVIPTAPQLSSLIEPGKKIKDVKRSRVETTRVANTATKRSCIDSHKTSQTTLLTGTTSLLSSTVRPKLLLDDDEPLYKRVCEGDVVLVSDSDNSEICSSTSSTLSSWPSLRAGSSELTINDGDLSSQGSLSETEENVYKGCHDNKRNRIVELDNQKGNCSPSKESSTVFEHDGWLYPTELLPLLCKENSTGSSLPLGNAKLGQQNIEKENNRNNVQGITFLCNKGTDTVSSLQPSSVEVLPSVKNPAYSQRYEEMNALLDLPIDDIGDFFVTGEEIGGMRFAS</sequence>
<feature type="compositionally biased region" description="Basic residues" evidence="1">
    <location>
        <begin position="154"/>
        <end position="173"/>
    </location>
</feature>
<dbReference type="EMBL" id="NBCO01000011">
    <property type="protein sequence ID" value="ORC89788.1"/>
    <property type="molecule type" value="Genomic_DNA"/>
</dbReference>
<accession>A0A1X0NZ12</accession>
<evidence type="ECO:0000313" key="3">
    <source>
        <dbReference type="Proteomes" id="UP000192257"/>
    </source>
</evidence>
<protein>
    <submittedName>
        <fullName evidence="2">Uncharacterized protein</fullName>
    </submittedName>
</protein>
<feature type="region of interest" description="Disordered" evidence="1">
    <location>
        <begin position="1"/>
        <end position="29"/>
    </location>
</feature>